<sequence length="46" mass="5139">QIKVFNDADPSNIECQVIVIDDRPANDVITELAKRIESITKLGSLR</sequence>
<comment type="caution">
    <text evidence="1">The sequence shown here is derived from an EMBL/GenBank/DDBJ whole genome shotgun (WGS) entry which is preliminary data.</text>
</comment>
<keyword evidence="2" id="KW-1185">Reference proteome</keyword>
<evidence type="ECO:0000313" key="2">
    <source>
        <dbReference type="Proteomes" id="UP000789901"/>
    </source>
</evidence>
<protein>
    <submittedName>
        <fullName evidence="1">11511_t:CDS:1</fullName>
    </submittedName>
</protein>
<name>A0ABN7UJA9_GIGMA</name>
<evidence type="ECO:0000313" key="1">
    <source>
        <dbReference type="EMBL" id="CAG8610999.1"/>
    </source>
</evidence>
<organism evidence="1 2">
    <name type="scientific">Gigaspora margarita</name>
    <dbReference type="NCBI Taxonomy" id="4874"/>
    <lineage>
        <taxon>Eukaryota</taxon>
        <taxon>Fungi</taxon>
        <taxon>Fungi incertae sedis</taxon>
        <taxon>Mucoromycota</taxon>
        <taxon>Glomeromycotina</taxon>
        <taxon>Glomeromycetes</taxon>
        <taxon>Diversisporales</taxon>
        <taxon>Gigasporaceae</taxon>
        <taxon>Gigaspora</taxon>
    </lineage>
</organism>
<proteinExistence type="predicted"/>
<dbReference type="EMBL" id="CAJVQB010003535">
    <property type="protein sequence ID" value="CAG8610999.1"/>
    <property type="molecule type" value="Genomic_DNA"/>
</dbReference>
<gene>
    <name evidence="1" type="ORF">GMARGA_LOCUS7356</name>
</gene>
<accession>A0ABN7UJA9</accession>
<feature type="non-terminal residue" evidence="1">
    <location>
        <position position="1"/>
    </location>
</feature>
<dbReference type="Proteomes" id="UP000789901">
    <property type="component" value="Unassembled WGS sequence"/>
</dbReference>
<reference evidence="1 2" key="1">
    <citation type="submission" date="2021-06" db="EMBL/GenBank/DDBJ databases">
        <authorList>
            <person name="Kallberg Y."/>
            <person name="Tangrot J."/>
            <person name="Rosling A."/>
        </authorList>
    </citation>
    <scope>NUCLEOTIDE SEQUENCE [LARGE SCALE GENOMIC DNA]</scope>
    <source>
        <strain evidence="1 2">120-4 pot B 10/14</strain>
    </source>
</reference>